<protein>
    <submittedName>
        <fullName evidence="1">Uncharacterized protein</fullName>
    </submittedName>
</protein>
<gene>
    <name evidence="1" type="ORF">BJ212DRAFT_1301904</name>
</gene>
<dbReference type="AlphaFoldDB" id="A0A9P7E4Z9"/>
<proteinExistence type="predicted"/>
<dbReference type="RefSeq" id="XP_041189960.1">
    <property type="nucleotide sequence ID" value="XM_041333192.1"/>
</dbReference>
<dbReference type="EMBL" id="JABBWG010000029">
    <property type="protein sequence ID" value="KAG1811361.1"/>
    <property type="molecule type" value="Genomic_DNA"/>
</dbReference>
<organism evidence="1 2">
    <name type="scientific">Suillus subaureus</name>
    <dbReference type="NCBI Taxonomy" id="48587"/>
    <lineage>
        <taxon>Eukaryota</taxon>
        <taxon>Fungi</taxon>
        <taxon>Dikarya</taxon>
        <taxon>Basidiomycota</taxon>
        <taxon>Agaricomycotina</taxon>
        <taxon>Agaricomycetes</taxon>
        <taxon>Agaricomycetidae</taxon>
        <taxon>Boletales</taxon>
        <taxon>Suillineae</taxon>
        <taxon>Suillaceae</taxon>
        <taxon>Suillus</taxon>
    </lineage>
</organism>
<reference evidence="1" key="1">
    <citation type="journal article" date="2020" name="New Phytol.">
        <title>Comparative genomics reveals dynamic genome evolution in host specialist ectomycorrhizal fungi.</title>
        <authorList>
            <person name="Lofgren L.A."/>
            <person name="Nguyen N.H."/>
            <person name="Vilgalys R."/>
            <person name="Ruytinx J."/>
            <person name="Liao H.L."/>
            <person name="Branco S."/>
            <person name="Kuo A."/>
            <person name="LaButti K."/>
            <person name="Lipzen A."/>
            <person name="Andreopoulos W."/>
            <person name="Pangilinan J."/>
            <person name="Riley R."/>
            <person name="Hundley H."/>
            <person name="Na H."/>
            <person name="Barry K."/>
            <person name="Grigoriev I.V."/>
            <person name="Stajich J.E."/>
            <person name="Kennedy P.G."/>
        </authorList>
    </citation>
    <scope>NUCLEOTIDE SEQUENCE</scope>
    <source>
        <strain evidence="1">MN1</strain>
    </source>
</reference>
<name>A0A9P7E4Z9_9AGAM</name>
<evidence type="ECO:0000313" key="1">
    <source>
        <dbReference type="EMBL" id="KAG1811361.1"/>
    </source>
</evidence>
<dbReference type="GeneID" id="64627209"/>
<dbReference type="Proteomes" id="UP000807769">
    <property type="component" value="Unassembled WGS sequence"/>
</dbReference>
<sequence>MSGQWLFVKQVRFYYLRHKHLHIIRRWFICCALRIQGWVHQLVHLSKKAAPFGLCTSECNEAPESQWWGVRLPAGEHEAIMGGTRAAGSDELLQNTSGDYFIPEHFFYASPPVDLDDDNGKFHKNSVTKPLYVLGWAVKQTEAGFIINEEQEIIPTVTIRPALGAYDQ</sequence>
<comment type="caution">
    <text evidence="1">The sequence shown here is derived from an EMBL/GenBank/DDBJ whole genome shotgun (WGS) entry which is preliminary data.</text>
</comment>
<accession>A0A9P7E4Z9</accession>
<keyword evidence="2" id="KW-1185">Reference proteome</keyword>
<evidence type="ECO:0000313" key="2">
    <source>
        <dbReference type="Proteomes" id="UP000807769"/>
    </source>
</evidence>